<gene>
    <name evidence="2" type="ORF">M409DRAFT_18011</name>
</gene>
<dbReference type="RefSeq" id="XP_033672667.1">
    <property type="nucleotide sequence ID" value="XM_033804316.1"/>
</dbReference>
<name>A0A6A6D039_ZASCE</name>
<dbReference type="OrthoDB" id="2532623at2759"/>
<proteinExistence type="predicted"/>
<organism evidence="2 3">
    <name type="scientific">Zasmidium cellare ATCC 36951</name>
    <dbReference type="NCBI Taxonomy" id="1080233"/>
    <lineage>
        <taxon>Eukaryota</taxon>
        <taxon>Fungi</taxon>
        <taxon>Dikarya</taxon>
        <taxon>Ascomycota</taxon>
        <taxon>Pezizomycotina</taxon>
        <taxon>Dothideomycetes</taxon>
        <taxon>Dothideomycetidae</taxon>
        <taxon>Mycosphaerellales</taxon>
        <taxon>Mycosphaerellaceae</taxon>
        <taxon>Zasmidium</taxon>
    </lineage>
</organism>
<evidence type="ECO:0000313" key="2">
    <source>
        <dbReference type="EMBL" id="KAF2171778.1"/>
    </source>
</evidence>
<dbReference type="Proteomes" id="UP000799537">
    <property type="component" value="Unassembled WGS sequence"/>
</dbReference>
<dbReference type="EMBL" id="ML993582">
    <property type="protein sequence ID" value="KAF2171778.1"/>
    <property type="molecule type" value="Genomic_DNA"/>
</dbReference>
<sequence length="79" mass="8802">MPITKKDRIKKEHKKGDAAGTRAAVLPNGTPVKAAKPKSICAFCRKELDNTNLKILEQHADTHSAAWTKEKCWPNEFTS</sequence>
<accession>A0A6A6D039</accession>
<feature type="region of interest" description="Disordered" evidence="1">
    <location>
        <begin position="1"/>
        <end position="30"/>
    </location>
</feature>
<evidence type="ECO:0000256" key="1">
    <source>
        <dbReference type="SAM" id="MobiDB-lite"/>
    </source>
</evidence>
<feature type="compositionally biased region" description="Basic and acidic residues" evidence="1">
    <location>
        <begin position="1"/>
        <end position="17"/>
    </location>
</feature>
<dbReference type="AlphaFoldDB" id="A0A6A6D039"/>
<protein>
    <submittedName>
        <fullName evidence="2">Uncharacterized protein</fullName>
    </submittedName>
</protein>
<keyword evidence="3" id="KW-1185">Reference proteome</keyword>
<reference evidence="2" key="1">
    <citation type="journal article" date="2020" name="Stud. Mycol.">
        <title>101 Dothideomycetes genomes: a test case for predicting lifestyles and emergence of pathogens.</title>
        <authorList>
            <person name="Haridas S."/>
            <person name="Albert R."/>
            <person name="Binder M."/>
            <person name="Bloem J."/>
            <person name="Labutti K."/>
            <person name="Salamov A."/>
            <person name="Andreopoulos B."/>
            <person name="Baker S."/>
            <person name="Barry K."/>
            <person name="Bills G."/>
            <person name="Bluhm B."/>
            <person name="Cannon C."/>
            <person name="Castanera R."/>
            <person name="Culley D."/>
            <person name="Daum C."/>
            <person name="Ezra D."/>
            <person name="Gonzalez J."/>
            <person name="Henrissat B."/>
            <person name="Kuo A."/>
            <person name="Liang C."/>
            <person name="Lipzen A."/>
            <person name="Lutzoni F."/>
            <person name="Magnuson J."/>
            <person name="Mondo S."/>
            <person name="Nolan M."/>
            <person name="Ohm R."/>
            <person name="Pangilinan J."/>
            <person name="Park H.-J."/>
            <person name="Ramirez L."/>
            <person name="Alfaro M."/>
            <person name="Sun H."/>
            <person name="Tritt A."/>
            <person name="Yoshinaga Y."/>
            <person name="Zwiers L.-H."/>
            <person name="Turgeon B."/>
            <person name="Goodwin S."/>
            <person name="Spatafora J."/>
            <person name="Crous P."/>
            <person name="Grigoriev I."/>
        </authorList>
    </citation>
    <scope>NUCLEOTIDE SEQUENCE</scope>
    <source>
        <strain evidence="2">ATCC 36951</strain>
    </source>
</reference>
<evidence type="ECO:0000313" key="3">
    <source>
        <dbReference type="Proteomes" id="UP000799537"/>
    </source>
</evidence>
<dbReference type="GeneID" id="54557588"/>